<dbReference type="CDD" id="cd16433">
    <property type="entry name" value="CheB"/>
    <property type="match status" value="1"/>
</dbReference>
<evidence type="ECO:0000313" key="7">
    <source>
        <dbReference type="Proteomes" id="UP001139031"/>
    </source>
</evidence>
<dbReference type="InterPro" id="IPR000673">
    <property type="entry name" value="Sig_transdc_resp-reg_Me-estase"/>
</dbReference>
<proteinExistence type="predicted"/>
<feature type="domain" description="CheB-type methylesterase" evidence="5">
    <location>
        <begin position="1"/>
        <end position="182"/>
    </location>
</feature>
<dbReference type="SUPFAM" id="SSF52738">
    <property type="entry name" value="Methylesterase CheB, C-terminal domain"/>
    <property type="match status" value="1"/>
</dbReference>
<protein>
    <recommendedName>
        <fullName evidence="2">protein-glutamate methylesterase</fullName>
        <ecNumber evidence="2">3.1.1.61</ecNumber>
    </recommendedName>
</protein>
<accession>A0ABS7TLV7</accession>
<feature type="active site" evidence="4">
    <location>
        <position position="41"/>
    </location>
</feature>
<gene>
    <name evidence="6" type="ORF">K7C98_08040</name>
</gene>
<dbReference type="Pfam" id="PF01339">
    <property type="entry name" value="CheB_methylest"/>
    <property type="match status" value="1"/>
</dbReference>
<dbReference type="PANTHER" id="PTHR42872:SF6">
    <property type="entry name" value="PROTEIN-GLUTAMATE METHYLESTERASE_PROTEIN-GLUTAMINE GLUTAMINASE"/>
    <property type="match status" value="1"/>
</dbReference>
<dbReference type="Gene3D" id="3.40.50.180">
    <property type="entry name" value="Methylesterase CheB, C-terminal domain"/>
    <property type="match status" value="1"/>
</dbReference>
<organism evidence="6 7">
    <name type="scientific">Nannocystis pusilla</name>
    <dbReference type="NCBI Taxonomy" id="889268"/>
    <lineage>
        <taxon>Bacteria</taxon>
        <taxon>Pseudomonadati</taxon>
        <taxon>Myxococcota</taxon>
        <taxon>Polyangia</taxon>
        <taxon>Nannocystales</taxon>
        <taxon>Nannocystaceae</taxon>
        <taxon>Nannocystis</taxon>
    </lineage>
</organism>
<evidence type="ECO:0000256" key="4">
    <source>
        <dbReference type="PROSITE-ProRule" id="PRU00050"/>
    </source>
</evidence>
<name>A0ABS7TLV7_9BACT</name>
<evidence type="ECO:0000256" key="2">
    <source>
        <dbReference type="ARBA" id="ARBA00039140"/>
    </source>
</evidence>
<comment type="catalytic activity">
    <reaction evidence="3">
        <text>[protein]-L-glutamate 5-O-methyl ester + H2O = L-glutamyl-[protein] + methanol + H(+)</text>
        <dbReference type="Rhea" id="RHEA:23236"/>
        <dbReference type="Rhea" id="RHEA-COMP:10208"/>
        <dbReference type="Rhea" id="RHEA-COMP:10311"/>
        <dbReference type="ChEBI" id="CHEBI:15377"/>
        <dbReference type="ChEBI" id="CHEBI:15378"/>
        <dbReference type="ChEBI" id="CHEBI:17790"/>
        <dbReference type="ChEBI" id="CHEBI:29973"/>
        <dbReference type="ChEBI" id="CHEBI:82795"/>
        <dbReference type="EC" id="3.1.1.61"/>
    </reaction>
</comment>
<feature type="active site" evidence="4">
    <location>
        <position position="14"/>
    </location>
</feature>
<sequence>MSGGEIEMIVIGGSAGALDAVGALLSALPPAFALPVAVILHLPPTQPSRLVEVLGAKTRLVTREPDDKEPIVPGTIYVGPPNYHLLVERRRAFALSVDPPVLFSRPSIDVLFESAAEAYGPRLAGVVLSGASEDGARGLARVRRGGGLTLVESPATAAVPVMPRAALQLGPADHVAPAAALGPLLARLAAPADSQEAR</sequence>
<comment type="caution">
    <text evidence="6">The sequence shown here is derived from an EMBL/GenBank/DDBJ whole genome shotgun (WGS) entry which is preliminary data.</text>
</comment>
<evidence type="ECO:0000259" key="5">
    <source>
        <dbReference type="PROSITE" id="PS50122"/>
    </source>
</evidence>
<keyword evidence="4" id="KW-0145">Chemotaxis</keyword>
<feature type="active site" evidence="4">
    <location>
        <position position="134"/>
    </location>
</feature>
<dbReference type="EMBL" id="JAIRAU010000005">
    <property type="protein sequence ID" value="MBZ5709208.1"/>
    <property type="molecule type" value="Genomic_DNA"/>
</dbReference>
<evidence type="ECO:0000256" key="3">
    <source>
        <dbReference type="ARBA" id="ARBA00048267"/>
    </source>
</evidence>
<dbReference type="PANTHER" id="PTHR42872">
    <property type="entry name" value="PROTEIN-GLUTAMATE METHYLESTERASE/PROTEIN-GLUTAMINE GLUTAMINASE"/>
    <property type="match status" value="1"/>
</dbReference>
<keyword evidence="7" id="KW-1185">Reference proteome</keyword>
<keyword evidence="1 4" id="KW-0378">Hydrolase</keyword>
<evidence type="ECO:0000313" key="6">
    <source>
        <dbReference type="EMBL" id="MBZ5709208.1"/>
    </source>
</evidence>
<dbReference type="PROSITE" id="PS50122">
    <property type="entry name" value="CHEB"/>
    <property type="match status" value="1"/>
</dbReference>
<reference evidence="6" key="1">
    <citation type="submission" date="2021-08" db="EMBL/GenBank/DDBJ databases">
        <authorList>
            <person name="Stevens D.C."/>
        </authorList>
    </citation>
    <scope>NUCLEOTIDE SEQUENCE</scope>
    <source>
        <strain evidence="6">DSM 53165</strain>
    </source>
</reference>
<dbReference type="InterPro" id="IPR035909">
    <property type="entry name" value="CheB_C"/>
</dbReference>
<evidence type="ECO:0000256" key="1">
    <source>
        <dbReference type="ARBA" id="ARBA00022801"/>
    </source>
</evidence>
<dbReference type="EC" id="3.1.1.61" evidence="2"/>
<dbReference type="RefSeq" id="WP_224190986.1">
    <property type="nucleotide sequence ID" value="NZ_JAIRAU010000005.1"/>
</dbReference>
<dbReference type="Proteomes" id="UP001139031">
    <property type="component" value="Unassembled WGS sequence"/>
</dbReference>